<dbReference type="InterPro" id="IPR036866">
    <property type="entry name" value="RibonucZ/Hydroxyglut_hydro"/>
</dbReference>
<keyword evidence="10" id="KW-0378">Hydrolase</keyword>
<dbReference type="FunFam" id="3.60.15.10:FF:000013">
    <property type="entry name" value="Persulfide dioxygenase ETHE1, mitochondrial"/>
    <property type="match status" value="1"/>
</dbReference>
<dbReference type="SMART" id="SM00849">
    <property type="entry name" value="Lactamase_B"/>
    <property type="match status" value="1"/>
</dbReference>
<dbReference type="Gene3D" id="3.60.15.10">
    <property type="entry name" value="Ribonuclease Z/Hydroxyacylglutathione hydrolase-like"/>
    <property type="match status" value="1"/>
</dbReference>
<dbReference type="GO" id="GO:0050313">
    <property type="term" value="F:sulfur dioxygenase activity"/>
    <property type="evidence" value="ECO:0007669"/>
    <property type="project" value="InterPro"/>
</dbReference>
<evidence type="ECO:0000313" key="11">
    <source>
        <dbReference type="Proteomes" id="UP000235036"/>
    </source>
</evidence>
<sequence length="234" mass="26311">MLFRQLFDRETSTYTYLLADQQTQEAILVDPVLEQVERDSKLLTELGLSLRYCLETHIHADHITGTAKLREMTGCLGIVPDKAQASCADRYIRDGEILQLASMTIQAIATPGHTDSHNAYLVNQDRVLTGDALFIRGCGRTDFQGGDAGTLFDSVTQRLFTLPDKTLVYPGHDYRGYTVSTITEEKQFNLRFTGRNRQQFIEFMDHLVLPSPEKMMEAVPANERCGNVNTSVLS</sequence>
<feature type="domain" description="Metallo-beta-lactamase" evidence="9">
    <location>
        <begin position="12"/>
        <end position="172"/>
    </location>
</feature>
<keyword evidence="7" id="KW-0560">Oxidoreductase</keyword>
<dbReference type="RefSeq" id="WP_016870439.1">
    <property type="nucleotide sequence ID" value="NZ_CAWNVR010000273.1"/>
</dbReference>
<dbReference type="GO" id="GO:0006749">
    <property type="term" value="P:glutathione metabolic process"/>
    <property type="evidence" value="ECO:0007669"/>
    <property type="project" value="InterPro"/>
</dbReference>
<dbReference type="PANTHER" id="PTHR43084">
    <property type="entry name" value="PERSULFIDE DIOXYGENASE ETHE1"/>
    <property type="match status" value="1"/>
</dbReference>
<proteinExistence type="inferred from homology"/>
<dbReference type="InterPro" id="IPR044528">
    <property type="entry name" value="POD-like_MBL-fold"/>
</dbReference>
<keyword evidence="4" id="KW-0809">Transit peptide</keyword>
<reference evidence="10 11" key="1">
    <citation type="submission" date="2017-08" db="EMBL/GenBank/DDBJ databases">
        <title>Genomes of Fischerella (Mastigocladus) sp. strains.</title>
        <authorList>
            <person name="Miller S.R."/>
        </authorList>
    </citation>
    <scope>NUCLEOTIDE SEQUENCE [LARGE SCALE GENOMIC DNA]</scope>
    <source>
        <strain evidence="10 11">CCMEE 5323</strain>
    </source>
</reference>
<evidence type="ECO:0000313" key="10">
    <source>
        <dbReference type="EMBL" id="PLZ91208.1"/>
    </source>
</evidence>
<evidence type="ECO:0000256" key="4">
    <source>
        <dbReference type="ARBA" id="ARBA00022946"/>
    </source>
</evidence>
<keyword evidence="3" id="KW-0479">Metal-binding</keyword>
<comment type="caution">
    <text evidence="10">The sequence shown here is derived from an EMBL/GenBank/DDBJ whole genome shotgun (WGS) entry which is preliminary data.</text>
</comment>
<evidence type="ECO:0000259" key="9">
    <source>
        <dbReference type="SMART" id="SM00849"/>
    </source>
</evidence>
<keyword evidence="6" id="KW-0007">Acetylation</keyword>
<dbReference type="SUPFAM" id="SSF56281">
    <property type="entry name" value="Metallo-hydrolase/oxidoreductase"/>
    <property type="match status" value="1"/>
</dbReference>
<accession>A0A2N6K4R1</accession>
<evidence type="ECO:0000256" key="3">
    <source>
        <dbReference type="ARBA" id="ARBA00022723"/>
    </source>
</evidence>
<dbReference type="Proteomes" id="UP000235036">
    <property type="component" value="Unassembled WGS sequence"/>
</dbReference>
<dbReference type="GO" id="GO:0070813">
    <property type="term" value="P:hydrogen sulfide metabolic process"/>
    <property type="evidence" value="ECO:0007669"/>
    <property type="project" value="TreeGrafter"/>
</dbReference>
<comment type="cofactor">
    <cofactor evidence="1">
        <name>Fe(2+)</name>
        <dbReference type="ChEBI" id="CHEBI:29033"/>
    </cofactor>
</comment>
<dbReference type="AlphaFoldDB" id="A0A2N6K4R1"/>
<evidence type="ECO:0000256" key="2">
    <source>
        <dbReference type="ARBA" id="ARBA00006759"/>
    </source>
</evidence>
<dbReference type="InterPro" id="IPR051682">
    <property type="entry name" value="Mito_Persulfide_Diox"/>
</dbReference>
<evidence type="ECO:0000256" key="7">
    <source>
        <dbReference type="ARBA" id="ARBA00023002"/>
    </source>
</evidence>
<evidence type="ECO:0000256" key="8">
    <source>
        <dbReference type="ARBA" id="ARBA00023004"/>
    </source>
</evidence>
<gene>
    <name evidence="10" type="ORF">CEN44_09075</name>
</gene>
<organism evidence="10 11">
    <name type="scientific">Fischerella muscicola CCMEE 5323</name>
    <dbReference type="NCBI Taxonomy" id="2019572"/>
    <lineage>
        <taxon>Bacteria</taxon>
        <taxon>Bacillati</taxon>
        <taxon>Cyanobacteriota</taxon>
        <taxon>Cyanophyceae</taxon>
        <taxon>Nostocales</taxon>
        <taxon>Hapalosiphonaceae</taxon>
        <taxon>Fischerella</taxon>
    </lineage>
</organism>
<dbReference type="GO" id="GO:0046872">
    <property type="term" value="F:metal ion binding"/>
    <property type="evidence" value="ECO:0007669"/>
    <property type="project" value="UniProtKB-KW"/>
</dbReference>
<dbReference type="PANTHER" id="PTHR43084:SF1">
    <property type="entry name" value="PERSULFIDE DIOXYGENASE ETHE1, MITOCHONDRIAL"/>
    <property type="match status" value="1"/>
</dbReference>
<evidence type="ECO:0000256" key="5">
    <source>
        <dbReference type="ARBA" id="ARBA00022964"/>
    </source>
</evidence>
<keyword evidence="5" id="KW-0223">Dioxygenase</keyword>
<name>A0A2N6K4R1_FISMU</name>
<evidence type="ECO:0000256" key="6">
    <source>
        <dbReference type="ARBA" id="ARBA00022990"/>
    </source>
</evidence>
<dbReference type="EMBL" id="NRQW01000186">
    <property type="protein sequence ID" value="PLZ91208.1"/>
    <property type="molecule type" value="Genomic_DNA"/>
</dbReference>
<dbReference type="GO" id="GO:0016787">
    <property type="term" value="F:hydrolase activity"/>
    <property type="evidence" value="ECO:0007669"/>
    <property type="project" value="UniProtKB-KW"/>
</dbReference>
<keyword evidence="11" id="KW-1185">Reference proteome</keyword>
<keyword evidence="8" id="KW-0408">Iron</keyword>
<dbReference type="CDD" id="cd07724">
    <property type="entry name" value="POD-like_MBL-fold"/>
    <property type="match status" value="1"/>
</dbReference>
<evidence type="ECO:0000256" key="1">
    <source>
        <dbReference type="ARBA" id="ARBA00001954"/>
    </source>
</evidence>
<protein>
    <submittedName>
        <fullName evidence="10">Zn-dependent hydrolase</fullName>
    </submittedName>
</protein>
<dbReference type="InterPro" id="IPR001279">
    <property type="entry name" value="Metallo-B-lactamas"/>
</dbReference>
<dbReference type="Pfam" id="PF00753">
    <property type="entry name" value="Lactamase_B"/>
    <property type="match status" value="1"/>
</dbReference>
<comment type="similarity">
    <text evidence="2">Belongs to the metallo-beta-lactamase superfamily. Glyoxalase II family.</text>
</comment>